<gene>
    <name evidence="2" type="ORF">C7460_12380</name>
</gene>
<comment type="caution">
    <text evidence="2">The sequence shown here is derived from an EMBL/GenBank/DDBJ whole genome shotgun (WGS) entry which is preliminary data.</text>
</comment>
<dbReference type="AlphaFoldDB" id="A0A3D9L107"/>
<evidence type="ECO:0000313" key="2">
    <source>
        <dbReference type="EMBL" id="RED93900.1"/>
    </source>
</evidence>
<organism evidence="2 3">
    <name type="scientific">Marinoscillum furvescens DSM 4134</name>
    <dbReference type="NCBI Taxonomy" id="1122208"/>
    <lineage>
        <taxon>Bacteria</taxon>
        <taxon>Pseudomonadati</taxon>
        <taxon>Bacteroidota</taxon>
        <taxon>Cytophagia</taxon>
        <taxon>Cytophagales</taxon>
        <taxon>Reichenbachiellaceae</taxon>
        <taxon>Marinoscillum</taxon>
    </lineage>
</organism>
<keyword evidence="3" id="KW-1185">Reference proteome</keyword>
<feature type="chain" id="PRO_5017685215" evidence="1">
    <location>
        <begin position="21"/>
        <end position="68"/>
    </location>
</feature>
<dbReference type="OrthoDB" id="9951928at2"/>
<accession>A0A3D9L107</accession>
<dbReference type="PROSITE" id="PS51257">
    <property type="entry name" value="PROKAR_LIPOPROTEIN"/>
    <property type="match status" value="1"/>
</dbReference>
<dbReference type="EMBL" id="QREG01000023">
    <property type="protein sequence ID" value="RED93900.1"/>
    <property type="molecule type" value="Genomic_DNA"/>
</dbReference>
<reference evidence="2 3" key="1">
    <citation type="submission" date="2018-07" db="EMBL/GenBank/DDBJ databases">
        <title>Genomic Encyclopedia of Type Strains, Phase IV (KMG-IV): sequencing the most valuable type-strain genomes for metagenomic binning, comparative biology and taxonomic classification.</title>
        <authorList>
            <person name="Goeker M."/>
        </authorList>
    </citation>
    <scope>NUCLEOTIDE SEQUENCE [LARGE SCALE GENOMIC DNA]</scope>
    <source>
        <strain evidence="2 3">DSM 4134</strain>
    </source>
</reference>
<evidence type="ECO:0000256" key="1">
    <source>
        <dbReference type="SAM" id="SignalP"/>
    </source>
</evidence>
<keyword evidence="1" id="KW-0732">Signal</keyword>
<protein>
    <submittedName>
        <fullName evidence="2">Uncharacterized protein</fullName>
    </submittedName>
</protein>
<name>A0A3D9L107_MARFU</name>
<evidence type="ECO:0000313" key="3">
    <source>
        <dbReference type="Proteomes" id="UP000256779"/>
    </source>
</evidence>
<dbReference type="RefSeq" id="WP_115869817.1">
    <property type="nucleotide sequence ID" value="NZ_QREG01000023.1"/>
</dbReference>
<sequence length="68" mass="7237">MKHLKYLLGVGALFSMLMFAGCDEEEVSGTCAGCPSDTPWSVFGSDQCYKSLDDCEAAEKGNCTICDG</sequence>
<feature type="signal peptide" evidence="1">
    <location>
        <begin position="1"/>
        <end position="20"/>
    </location>
</feature>
<proteinExistence type="predicted"/>
<dbReference type="Proteomes" id="UP000256779">
    <property type="component" value="Unassembled WGS sequence"/>
</dbReference>